<dbReference type="EMBL" id="LT598653">
    <property type="protein sequence ID" value="SBV31500.1"/>
    <property type="molecule type" value="Genomic_DNA"/>
</dbReference>
<feature type="region of interest" description="Disordered" evidence="1">
    <location>
        <begin position="32"/>
        <end position="71"/>
    </location>
</feature>
<protein>
    <submittedName>
        <fullName evidence="2">Uncharacterized protein</fullName>
    </submittedName>
</protein>
<evidence type="ECO:0000256" key="1">
    <source>
        <dbReference type="SAM" id="MobiDB-lite"/>
    </source>
</evidence>
<gene>
    <name evidence="2" type="ORF">SPPYR_0380</name>
</gene>
<dbReference type="AlphaFoldDB" id="A0A1Y5PNF9"/>
<proteinExistence type="predicted"/>
<evidence type="ECO:0000313" key="2">
    <source>
        <dbReference type="EMBL" id="SBV31500.1"/>
    </source>
</evidence>
<organism evidence="2">
    <name type="scientific">uncultured Sphingopyxis sp</name>
    <dbReference type="NCBI Taxonomy" id="310581"/>
    <lineage>
        <taxon>Bacteria</taxon>
        <taxon>Pseudomonadati</taxon>
        <taxon>Pseudomonadota</taxon>
        <taxon>Alphaproteobacteria</taxon>
        <taxon>Sphingomonadales</taxon>
        <taxon>Sphingomonadaceae</taxon>
        <taxon>Sphingopyxis</taxon>
        <taxon>environmental samples</taxon>
    </lineage>
</organism>
<accession>A0A1Y5PNF9</accession>
<sequence length="71" mass="7567">MLRHLQPLSFRGGGNADLAACCLVAVGWGPSALRNLDSPHPNPSPEGEGLDVPKPNRLQENRRRPAKTGAT</sequence>
<reference evidence="2" key="1">
    <citation type="submission" date="2016-03" db="EMBL/GenBank/DDBJ databases">
        <authorList>
            <person name="Ploux O."/>
        </authorList>
    </citation>
    <scope>NUCLEOTIDE SEQUENCE</scope>
    <source>
        <strain evidence="2">UC10</strain>
    </source>
</reference>
<name>A0A1Y5PNF9_9SPHN</name>
<dbReference type="KEGG" id="sphu:SPPYR_0380"/>